<dbReference type="AlphaFoldDB" id="Q49620"/>
<sequence length="60" mass="6705">MPPELVRNVQGSLIQLRPSQCFADTRPILLVVGEAECFIVWLQAGTFAQERKDGRVLHGL</sequence>
<name>Q49620_MYCLR</name>
<proteinExistence type="predicted"/>
<organism evidence="1">
    <name type="scientific">Mycobacterium leprae</name>
    <dbReference type="NCBI Taxonomy" id="1769"/>
    <lineage>
        <taxon>Bacteria</taxon>
        <taxon>Bacillati</taxon>
        <taxon>Actinomycetota</taxon>
        <taxon>Actinomycetes</taxon>
        <taxon>Mycobacteriales</taxon>
        <taxon>Mycobacteriaceae</taxon>
        <taxon>Mycobacterium</taxon>
    </lineage>
</organism>
<protein>
    <submittedName>
        <fullName evidence="1">MasB</fullName>
    </submittedName>
</protein>
<dbReference type="PIR" id="S72699">
    <property type="entry name" value="S72699"/>
</dbReference>
<reference evidence="1" key="2">
    <citation type="submission" date="1994-03" db="EMBL/GenBank/DDBJ databases">
        <authorList>
            <person name="Robison K."/>
        </authorList>
    </citation>
    <scope>NUCLEOTIDE SEQUENCE</scope>
</reference>
<evidence type="ECO:0000313" key="1">
    <source>
        <dbReference type="EMBL" id="AAA17063.1"/>
    </source>
</evidence>
<dbReference type="EMBL" id="U00010">
    <property type="protein sequence ID" value="AAA17063.1"/>
    <property type="molecule type" value="Genomic_DNA"/>
</dbReference>
<accession>Q49620</accession>
<reference evidence="1" key="1">
    <citation type="submission" date="1994-01" db="EMBL/GenBank/DDBJ databases">
        <authorList>
            <person name="Smith D.R."/>
        </authorList>
    </citation>
    <scope>NUCLEOTIDE SEQUENCE</scope>
</reference>